<dbReference type="Proteomes" id="UP000760480">
    <property type="component" value="Unassembled WGS sequence"/>
</dbReference>
<keyword evidence="2 7" id="KW-0132">Cell division</keyword>
<evidence type="ECO:0000313" key="9">
    <source>
        <dbReference type="EMBL" id="NMQ20843.1"/>
    </source>
</evidence>
<comment type="subcellular location">
    <subcellularLocation>
        <location evidence="7">Cell inner membrane</location>
        <topology evidence="7">Single-pass type II membrane protein</topology>
    </subcellularLocation>
    <text evidence="7">Localizes to the division septum.</text>
</comment>
<evidence type="ECO:0000256" key="4">
    <source>
        <dbReference type="ARBA" id="ARBA00022989"/>
    </source>
</evidence>
<sequence>MQILVAALIAVLVFLQYLLWIAEDGVRQTHALQIAVQAQQEDNAALAERNSALAAEVEDLKRGLMAIEERARSDMGMIRKDETFYRLLEQPPEATPTPSTPPAADKPSAGRRH</sequence>
<keyword evidence="5 7" id="KW-0472">Membrane</keyword>
<feature type="topological domain" description="Cytoplasmic" evidence="7">
    <location>
        <begin position="1"/>
        <end position="3"/>
    </location>
</feature>
<evidence type="ECO:0000256" key="8">
    <source>
        <dbReference type="SAM" id="MobiDB-lite"/>
    </source>
</evidence>
<dbReference type="Pfam" id="PF04977">
    <property type="entry name" value="DivIC"/>
    <property type="match status" value="1"/>
</dbReference>
<name>A0ABX1TN63_9GAMM</name>
<evidence type="ECO:0000256" key="6">
    <source>
        <dbReference type="ARBA" id="ARBA00023306"/>
    </source>
</evidence>
<keyword evidence="6 7" id="KW-0131">Cell cycle</keyword>
<dbReference type="HAMAP" id="MF_00599">
    <property type="entry name" value="FtsB"/>
    <property type="match status" value="1"/>
</dbReference>
<accession>A0ABX1TN63</accession>
<protein>
    <recommendedName>
        <fullName evidence="7">Cell division protein FtsB</fullName>
    </recommendedName>
</protein>
<organism evidence="9 10">
    <name type="scientific">Candidatus Competibacter phosphatis</name>
    <dbReference type="NCBI Taxonomy" id="221280"/>
    <lineage>
        <taxon>Bacteria</taxon>
        <taxon>Pseudomonadati</taxon>
        <taxon>Pseudomonadota</taxon>
        <taxon>Gammaproteobacteria</taxon>
        <taxon>Candidatus Competibacteraceae</taxon>
        <taxon>Candidatus Competibacter</taxon>
    </lineage>
</organism>
<keyword evidence="7" id="KW-0997">Cell inner membrane</keyword>
<keyword evidence="7" id="KW-0175">Coiled coil</keyword>
<dbReference type="PANTHER" id="PTHR37485:SF1">
    <property type="entry name" value="CELL DIVISION PROTEIN FTSB"/>
    <property type="match status" value="1"/>
</dbReference>
<evidence type="ECO:0000256" key="3">
    <source>
        <dbReference type="ARBA" id="ARBA00022692"/>
    </source>
</evidence>
<dbReference type="EMBL" id="SPMZ01000065">
    <property type="protein sequence ID" value="NMQ20843.1"/>
    <property type="molecule type" value="Genomic_DNA"/>
</dbReference>
<dbReference type="PANTHER" id="PTHR37485">
    <property type="entry name" value="CELL DIVISION PROTEIN FTSB"/>
    <property type="match status" value="1"/>
</dbReference>
<reference evidence="9 10" key="1">
    <citation type="submission" date="2019-03" db="EMBL/GenBank/DDBJ databases">
        <title>Metabolic reconstructions from genomes of highly enriched 'Candidatus Accumulibacter' and 'Candidatus Competibacter' bioreactor populations.</title>
        <authorList>
            <person name="Annavajhala M.K."/>
            <person name="Welles L."/>
            <person name="Abbas B."/>
            <person name="Sorokin D."/>
            <person name="Park H."/>
            <person name="Van Loosdrecht M."/>
            <person name="Chandran K."/>
        </authorList>
    </citation>
    <scope>NUCLEOTIDE SEQUENCE [LARGE SCALE GENOMIC DNA]</scope>
    <source>
        <strain evidence="9 10">SBR_G</strain>
    </source>
</reference>
<dbReference type="NCBIfam" id="NF002058">
    <property type="entry name" value="PRK00888.1"/>
    <property type="match status" value="1"/>
</dbReference>
<feature type="topological domain" description="Periplasmic" evidence="7">
    <location>
        <begin position="22"/>
        <end position="113"/>
    </location>
</feature>
<feature type="region of interest" description="Disordered" evidence="8">
    <location>
        <begin position="87"/>
        <end position="113"/>
    </location>
</feature>
<evidence type="ECO:0000313" key="10">
    <source>
        <dbReference type="Proteomes" id="UP000760480"/>
    </source>
</evidence>
<evidence type="ECO:0000256" key="5">
    <source>
        <dbReference type="ARBA" id="ARBA00023136"/>
    </source>
</evidence>
<evidence type="ECO:0000256" key="7">
    <source>
        <dbReference type="HAMAP-Rule" id="MF_00599"/>
    </source>
</evidence>
<keyword evidence="3 7" id="KW-0812">Transmembrane</keyword>
<comment type="function">
    <text evidence="7">Essential cell division protein. May link together the upstream cell division proteins, which are predominantly cytoplasmic, with the downstream cell division proteins, which are predominantly periplasmic.</text>
</comment>
<gene>
    <name evidence="7 9" type="primary">ftsB</name>
    <name evidence="9" type="ORF">E4P82_17575</name>
</gene>
<comment type="subunit">
    <text evidence="7">Part of a complex composed of FtsB, FtsL and FtsQ.</text>
</comment>
<feature type="coiled-coil region" evidence="7">
    <location>
        <begin position="36"/>
        <end position="70"/>
    </location>
</feature>
<evidence type="ECO:0000256" key="1">
    <source>
        <dbReference type="ARBA" id="ARBA00022475"/>
    </source>
</evidence>
<keyword evidence="1 7" id="KW-1003">Cell membrane</keyword>
<proteinExistence type="inferred from homology"/>
<dbReference type="InterPro" id="IPR023081">
    <property type="entry name" value="Cell_div_FtsB"/>
</dbReference>
<dbReference type="InterPro" id="IPR007060">
    <property type="entry name" value="FtsL/DivIC"/>
</dbReference>
<comment type="caution">
    <text evidence="9">The sequence shown here is derived from an EMBL/GenBank/DDBJ whole genome shotgun (WGS) entry which is preliminary data.</text>
</comment>
<keyword evidence="4 7" id="KW-1133">Transmembrane helix</keyword>
<dbReference type="GO" id="GO:0051301">
    <property type="term" value="P:cell division"/>
    <property type="evidence" value="ECO:0007669"/>
    <property type="project" value="UniProtKB-KW"/>
</dbReference>
<comment type="similarity">
    <text evidence="7">Belongs to the FtsB family.</text>
</comment>
<keyword evidence="10" id="KW-1185">Reference proteome</keyword>
<evidence type="ECO:0000256" key="2">
    <source>
        <dbReference type="ARBA" id="ARBA00022618"/>
    </source>
</evidence>